<dbReference type="OrthoDB" id="9804758at2"/>
<dbReference type="AlphaFoldDB" id="A0A0M6XL07"/>
<proteinExistence type="predicted"/>
<dbReference type="Gene3D" id="3.40.50.300">
    <property type="entry name" value="P-loop containing nucleotide triphosphate hydrolases"/>
    <property type="match status" value="1"/>
</dbReference>
<organism evidence="2 3">
    <name type="scientific">Jannaschia rubra</name>
    <dbReference type="NCBI Taxonomy" id="282197"/>
    <lineage>
        <taxon>Bacteria</taxon>
        <taxon>Pseudomonadati</taxon>
        <taxon>Pseudomonadota</taxon>
        <taxon>Alphaproteobacteria</taxon>
        <taxon>Rhodobacterales</taxon>
        <taxon>Roseobacteraceae</taxon>
        <taxon>Jannaschia</taxon>
    </lineage>
</organism>
<dbReference type="InterPro" id="IPR052539">
    <property type="entry name" value="MGD_biosynthesis_adapter"/>
</dbReference>
<dbReference type="SUPFAM" id="SSF52540">
    <property type="entry name" value="P-loop containing nucleoside triphosphate hydrolases"/>
    <property type="match status" value="1"/>
</dbReference>
<dbReference type="GO" id="GO:0006777">
    <property type="term" value="P:Mo-molybdopterin cofactor biosynthetic process"/>
    <property type="evidence" value="ECO:0007669"/>
    <property type="project" value="InterPro"/>
</dbReference>
<dbReference type="PANTHER" id="PTHR40072:SF1">
    <property type="entry name" value="MOLYBDOPTERIN-GUANINE DINUCLEOTIDE BIOSYNTHESIS ADAPTER PROTEIN"/>
    <property type="match status" value="1"/>
</dbReference>
<keyword evidence="3" id="KW-1185">Reference proteome</keyword>
<dbReference type="GO" id="GO:0005525">
    <property type="term" value="F:GTP binding"/>
    <property type="evidence" value="ECO:0007669"/>
    <property type="project" value="InterPro"/>
</dbReference>
<evidence type="ECO:0000313" key="2">
    <source>
        <dbReference type="EMBL" id="CTQ31608.1"/>
    </source>
</evidence>
<evidence type="ECO:0000313" key="3">
    <source>
        <dbReference type="Proteomes" id="UP000048908"/>
    </source>
</evidence>
<sequence length="157" mass="17081">MILMGIVGHKNAGKTTLTEALVTELSSRGLRVSTLKRTHHAVDLETPGTDTHRHRQAGAHQVLLASDRRLTLMEEVREPMLTHLLTRLSPCDVVLAEGWKSGTHPRIEVWRPEVGQPPLARRDGTIIAVACTGDPGVDCPTLDLGDVGKVAEFICSI</sequence>
<dbReference type="Pfam" id="PF03205">
    <property type="entry name" value="MobB"/>
    <property type="match status" value="1"/>
</dbReference>
<reference evidence="2 3" key="1">
    <citation type="submission" date="2015-07" db="EMBL/GenBank/DDBJ databases">
        <authorList>
            <person name="Noorani M."/>
        </authorList>
    </citation>
    <scope>NUCLEOTIDE SEQUENCE [LARGE SCALE GENOMIC DNA]</scope>
    <source>
        <strain evidence="2 3">CECT 5088</strain>
    </source>
</reference>
<evidence type="ECO:0000259" key="1">
    <source>
        <dbReference type="Pfam" id="PF03205"/>
    </source>
</evidence>
<dbReference type="EMBL" id="CXPG01000009">
    <property type="protein sequence ID" value="CTQ31608.1"/>
    <property type="molecule type" value="Genomic_DNA"/>
</dbReference>
<dbReference type="PANTHER" id="PTHR40072">
    <property type="entry name" value="MOLYBDOPTERIN-GUANINE DINUCLEOTIDE BIOSYNTHESIS ADAPTER PROTEIN-RELATED"/>
    <property type="match status" value="1"/>
</dbReference>
<dbReference type="RefSeq" id="WP_055681071.1">
    <property type="nucleotide sequence ID" value="NZ_CXPG01000009.1"/>
</dbReference>
<feature type="domain" description="Molybdopterin-guanine dinucleotide biosynthesis protein B (MobB)" evidence="1">
    <location>
        <begin position="4"/>
        <end position="131"/>
    </location>
</feature>
<dbReference type="CDD" id="cd03116">
    <property type="entry name" value="MobB"/>
    <property type="match status" value="1"/>
</dbReference>
<name>A0A0M6XL07_9RHOB</name>
<dbReference type="InterPro" id="IPR004435">
    <property type="entry name" value="MobB_dom"/>
</dbReference>
<dbReference type="InterPro" id="IPR027417">
    <property type="entry name" value="P-loop_NTPase"/>
</dbReference>
<dbReference type="Proteomes" id="UP000048908">
    <property type="component" value="Unassembled WGS sequence"/>
</dbReference>
<dbReference type="NCBIfam" id="TIGR00176">
    <property type="entry name" value="mobB"/>
    <property type="match status" value="1"/>
</dbReference>
<dbReference type="STRING" id="282197.SAMN04488517_10153"/>
<gene>
    <name evidence="2" type="primary">mobB</name>
    <name evidence="2" type="ORF">JAN5088_00366</name>
</gene>
<accession>A0A0M6XL07</accession>
<protein>
    <submittedName>
        <fullName evidence="2">Molybdenum cofactor biosynthesis adapter protein</fullName>
    </submittedName>
</protein>